<dbReference type="PRINTS" id="PR01590">
    <property type="entry name" value="HTHFIS"/>
</dbReference>
<evidence type="ECO:0000313" key="6">
    <source>
        <dbReference type="EMBL" id="GAA2425894.1"/>
    </source>
</evidence>
<dbReference type="InterPro" id="IPR027417">
    <property type="entry name" value="P-loop_NTPase"/>
</dbReference>
<dbReference type="InterPro" id="IPR002197">
    <property type="entry name" value="HTH_Fis"/>
</dbReference>
<dbReference type="InterPro" id="IPR009057">
    <property type="entry name" value="Homeodomain-like_sf"/>
</dbReference>
<evidence type="ECO:0000259" key="5">
    <source>
        <dbReference type="PROSITE" id="PS50045"/>
    </source>
</evidence>
<dbReference type="Pfam" id="PF25601">
    <property type="entry name" value="AAA_lid_14"/>
    <property type="match status" value="1"/>
</dbReference>
<dbReference type="SUPFAM" id="SSF46689">
    <property type="entry name" value="Homeodomain-like"/>
    <property type="match status" value="1"/>
</dbReference>
<dbReference type="SUPFAM" id="SSF52540">
    <property type="entry name" value="P-loop containing nucleoside triphosphate hydrolases"/>
    <property type="match status" value="1"/>
</dbReference>
<dbReference type="Gene3D" id="1.10.8.60">
    <property type="match status" value="1"/>
</dbReference>
<dbReference type="Gene3D" id="1.10.10.60">
    <property type="entry name" value="Homeodomain-like"/>
    <property type="match status" value="1"/>
</dbReference>
<evidence type="ECO:0000256" key="4">
    <source>
        <dbReference type="ARBA" id="ARBA00023163"/>
    </source>
</evidence>
<name>A0ABN3JCT3_9ACTN</name>
<evidence type="ECO:0000256" key="1">
    <source>
        <dbReference type="ARBA" id="ARBA00022741"/>
    </source>
</evidence>
<dbReference type="EMBL" id="BAAASZ010000005">
    <property type="protein sequence ID" value="GAA2425894.1"/>
    <property type="molecule type" value="Genomic_DNA"/>
</dbReference>
<dbReference type="InterPro" id="IPR058031">
    <property type="entry name" value="AAA_lid_NorR"/>
</dbReference>
<comment type="caution">
    <text evidence="6">The sequence shown here is derived from an EMBL/GenBank/DDBJ whole genome shotgun (WGS) entry which is preliminary data.</text>
</comment>
<keyword evidence="4" id="KW-0804">Transcription</keyword>
<evidence type="ECO:0000256" key="3">
    <source>
        <dbReference type="ARBA" id="ARBA00023015"/>
    </source>
</evidence>
<accession>A0ABN3JCT3</accession>
<dbReference type="PROSITE" id="PS50045">
    <property type="entry name" value="SIGMA54_INTERACT_4"/>
    <property type="match status" value="1"/>
</dbReference>
<keyword evidence="1" id="KW-0547">Nucleotide-binding</keyword>
<gene>
    <name evidence="6" type="ORF">GCM10010405_05490</name>
</gene>
<evidence type="ECO:0000256" key="2">
    <source>
        <dbReference type="ARBA" id="ARBA00022840"/>
    </source>
</evidence>
<sequence>MEEAIRALRHDRSVIVRHLESLPQEEVNRVKALAALAHGAGTSARDDGADPVAPRARLVLTLNPQVCSPAVTELVSQIAERVEVPALATTRERIPELIRSILDSLEPARRCTLSSAALQAFLRWNWPGNVAELRRTLEKLAHDRPGRMIWHEHLPPHLRAAVRRRPLTRIESVERDAIVAAPAQAAGNRSRAADLLGIGRTTLYRKMRALGIEAPEQRAL</sequence>
<dbReference type="PANTHER" id="PTHR32071">
    <property type="entry name" value="TRANSCRIPTIONAL REGULATORY PROTEIN"/>
    <property type="match status" value="1"/>
</dbReference>
<dbReference type="Proteomes" id="UP001501638">
    <property type="component" value="Unassembled WGS sequence"/>
</dbReference>
<dbReference type="Pfam" id="PF02954">
    <property type="entry name" value="HTH_8"/>
    <property type="match status" value="1"/>
</dbReference>
<evidence type="ECO:0000313" key="7">
    <source>
        <dbReference type="Proteomes" id="UP001501638"/>
    </source>
</evidence>
<reference evidence="6 7" key="1">
    <citation type="journal article" date="2019" name="Int. J. Syst. Evol. Microbiol.">
        <title>The Global Catalogue of Microorganisms (GCM) 10K type strain sequencing project: providing services to taxonomists for standard genome sequencing and annotation.</title>
        <authorList>
            <consortium name="The Broad Institute Genomics Platform"/>
            <consortium name="The Broad Institute Genome Sequencing Center for Infectious Disease"/>
            <person name="Wu L."/>
            <person name="Ma J."/>
        </authorList>
    </citation>
    <scope>NUCLEOTIDE SEQUENCE [LARGE SCALE GENOMIC DNA]</scope>
    <source>
        <strain evidence="6 7">JCM 6305</strain>
    </source>
</reference>
<dbReference type="RefSeq" id="WP_344320401.1">
    <property type="nucleotide sequence ID" value="NZ_BAAASZ010000005.1"/>
</dbReference>
<organism evidence="6 7">
    <name type="scientific">Streptomyces macrosporus</name>
    <dbReference type="NCBI Taxonomy" id="44032"/>
    <lineage>
        <taxon>Bacteria</taxon>
        <taxon>Bacillati</taxon>
        <taxon>Actinomycetota</taxon>
        <taxon>Actinomycetes</taxon>
        <taxon>Kitasatosporales</taxon>
        <taxon>Streptomycetaceae</taxon>
        <taxon>Streptomyces</taxon>
    </lineage>
</organism>
<keyword evidence="7" id="KW-1185">Reference proteome</keyword>
<protein>
    <recommendedName>
        <fullName evidence="5">Sigma-54 factor interaction domain-containing protein</fullName>
    </recommendedName>
</protein>
<proteinExistence type="predicted"/>
<dbReference type="InterPro" id="IPR002078">
    <property type="entry name" value="Sigma_54_int"/>
</dbReference>
<keyword evidence="2" id="KW-0067">ATP-binding</keyword>
<feature type="domain" description="Sigma-54 factor interaction" evidence="5">
    <location>
        <begin position="82"/>
        <end position="142"/>
    </location>
</feature>
<dbReference type="PANTHER" id="PTHR32071:SF122">
    <property type="entry name" value="SIGMA FACTOR"/>
    <property type="match status" value="1"/>
</dbReference>
<keyword evidence="3" id="KW-0805">Transcription regulation</keyword>